<keyword evidence="3" id="KW-0812">Transmembrane</keyword>
<organism evidence="7 8">
    <name type="scientific">Fimbriimonas ginsengisoli Gsoil 348</name>
    <dbReference type="NCBI Taxonomy" id="661478"/>
    <lineage>
        <taxon>Bacteria</taxon>
        <taxon>Bacillati</taxon>
        <taxon>Armatimonadota</taxon>
        <taxon>Fimbriimonadia</taxon>
        <taxon>Fimbriimonadales</taxon>
        <taxon>Fimbriimonadaceae</taxon>
        <taxon>Fimbriimonas</taxon>
    </lineage>
</organism>
<dbReference type="InterPro" id="IPR017937">
    <property type="entry name" value="Thioredoxin_CS"/>
</dbReference>
<dbReference type="CDD" id="cd02966">
    <property type="entry name" value="TlpA_like_family"/>
    <property type="match status" value="1"/>
</dbReference>
<dbReference type="RefSeq" id="WP_025227260.1">
    <property type="nucleotide sequence ID" value="NZ_CP007139.1"/>
</dbReference>
<evidence type="ECO:0000256" key="1">
    <source>
        <dbReference type="ARBA" id="ARBA00004196"/>
    </source>
</evidence>
<dbReference type="GO" id="GO:0017004">
    <property type="term" value="P:cytochrome complex assembly"/>
    <property type="evidence" value="ECO:0007669"/>
    <property type="project" value="UniProtKB-KW"/>
</dbReference>
<dbReference type="PROSITE" id="PS51352">
    <property type="entry name" value="THIOREDOXIN_2"/>
    <property type="match status" value="1"/>
</dbReference>
<dbReference type="InterPro" id="IPR050553">
    <property type="entry name" value="Thioredoxin_ResA/DsbE_sf"/>
</dbReference>
<dbReference type="Proteomes" id="UP000027982">
    <property type="component" value="Chromosome"/>
</dbReference>
<dbReference type="PROSITE" id="PS00194">
    <property type="entry name" value="THIOREDOXIN_1"/>
    <property type="match status" value="1"/>
</dbReference>
<feature type="domain" description="Thioredoxin" evidence="6">
    <location>
        <begin position="252"/>
        <end position="400"/>
    </location>
</feature>
<protein>
    <submittedName>
        <fullName evidence="7">Thioredoxin family protein</fullName>
    </submittedName>
</protein>
<sequence>MILLSFIISGLALGGPGDVNVKFQPMADGAMRKIGYYMPQRLQLSFVRPAGIKKLPAGLTSPKYGTLAIGGKKVCLILDEPAGKPARLFVDTNGDGDLTNDKAPEWKQQANKLYMGSMQVPLMIGGSVRPVTLSAYRFDPADRPQFKNTILYYRDYAVKGEMKLGSKTYPVILSDETASGNFASTAKGARTSLLIDRNADGRFMQEEMFDVSKPFNLDGTTYKVGKIATDGSSLQLVKSDEEVAEVPLPPDVSLGKNVLPFQAETTSGQKIDFPTTYKGKVVMLDFWATWCGPCVAELPNVKKAYAQLHDKGFEILSISLDQKGDGPKLAKFTKDNDMPWNQVYDGGFWDARVAKLYGVHAIPFVILVDGDTGKIIANETTLRGPQIVDTITKALKSKGIN</sequence>
<dbReference type="PANTHER" id="PTHR42852">
    <property type="entry name" value="THIOL:DISULFIDE INTERCHANGE PROTEIN DSBE"/>
    <property type="match status" value="1"/>
</dbReference>
<evidence type="ECO:0000313" key="8">
    <source>
        <dbReference type="Proteomes" id="UP000027982"/>
    </source>
</evidence>
<keyword evidence="4" id="KW-1015">Disulfide bond</keyword>
<keyword evidence="8" id="KW-1185">Reference proteome</keyword>
<comment type="subcellular location">
    <subcellularLocation>
        <location evidence="1">Cell envelope</location>
    </subcellularLocation>
</comment>
<evidence type="ECO:0000256" key="5">
    <source>
        <dbReference type="ARBA" id="ARBA00023284"/>
    </source>
</evidence>
<dbReference type="InterPro" id="IPR036249">
    <property type="entry name" value="Thioredoxin-like_sf"/>
</dbReference>
<dbReference type="InterPro" id="IPR000866">
    <property type="entry name" value="AhpC/TSA"/>
</dbReference>
<dbReference type="KEGG" id="fgi:OP10G_0724"/>
<dbReference type="eggNOG" id="COG0526">
    <property type="taxonomic scope" value="Bacteria"/>
</dbReference>
<gene>
    <name evidence="7" type="ORF">OP10G_0724</name>
</gene>
<dbReference type="HOGENOM" id="CLU_598128_0_0_0"/>
<name>A0A068NL10_FIMGI</name>
<keyword evidence="3" id="KW-0735">Signal-anchor</keyword>
<dbReference type="SUPFAM" id="SSF52833">
    <property type="entry name" value="Thioredoxin-like"/>
    <property type="match status" value="1"/>
</dbReference>
<dbReference type="OrthoDB" id="252709at2"/>
<dbReference type="Pfam" id="PF00578">
    <property type="entry name" value="AhpC-TSA"/>
    <property type="match status" value="1"/>
</dbReference>
<dbReference type="GO" id="GO:0016209">
    <property type="term" value="F:antioxidant activity"/>
    <property type="evidence" value="ECO:0007669"/>
    <property type="project" value="InterPro"/>
</dbReference>
<reference evidence="7 8" key="1">
    <citation type="journal article" date="2014" name="PLoS ONE">
        <title>The first complete genome sequence of the class fimbriimonadia in the phylum armatimonadetes.</title>
        <authorList>
            <person name="Hu Z.Y."/>
            <person name="Wang Y.Z."/>
            <person name="Im W.T."/>
            <person name="Wang S.Y."/>
            <person name="Zhao G.P."/>
            <person name="Zheng H.J."/>
            <person name="Quan Z.X."/>
        </authorList>
    </citation>
    <scope>NUCLEOTIDE SEQUENCE [LARGE SCALE GENOMIC DNA]</scope>
    <source>
        <strain evidence="7">Gsoil 348</strain>
    </source>
</reference>
<dbReference type="STRING" id="661478.OP10G_0724"/>
<keyword evidence="2" id="KW-0201">Cytochrome c-type biogenesis</keyword>
<dbReference type="AlphaFoldDB" id="A0A068NL10"/>
<evidence type="ECO:0000313" key="7">
    <source>
        <dbReference type="EMBL" id="AIE84092.1"/>
    </source>
</evidence>
<evidence type="ECO:0000256" key="2">
    <source>
        <dbReference type="ARBA" id="ARBA00022748"/>
    </source>
</evidence>
<evidence type="ECO:0000256" key="3">
    <source>
        <dbReference type="ARBA" id="ARBA00022968"/>
    </source>
</evidence>
<accession>A0A068NL10</accession>
<proteinExistence type="predicted"/>
<dbReference type="GO" id="GO:0030313">
    <property type="term" value="C:cell envelope"/>
    <property type="evidence" value="ECO:0007669"/>
    <property type="project" value="UniProtKB-SubCell"/>
</dbReference>
<dbReference type="Gene3D" id="3.40.30.10">
    <property type="entry name" value="Glutaredoxin"/>
    <property type="match status" value="1"/>
</dbReference>
<evidence type="ECO:0000256" key="4">
    <source>
        <dbReference type="ARBA" id="ARBA00023157"/>
    </source>
</evidence>
<dbReference type="InterPro" id="IPR013766">
    <property type="entry name" value="Thioredoxin_domain"/>
</dbReference>
<evidence type="ECO:0000259" key="6">
    <source>
        <dbReference type="PROSITE" id="PS51352"/>
    </source>
</evidence>
<dbReference type="EMBL" id="CP007139">
    <property type="protein sequence ID" value="AIE84092.1"/>
    <property type="molecule type" value="Genomic_DNA"/>
</dbReference>
<keyword evidence="5" id="KW-0676">Redox-active center</keyword>
<dbReference type="PANTHER" id="PTHR42852:SF6">
    <property type="entry name" value="THIOL:DISULFIDE INTERCHANGE PROTEIN DSBE"/>
    <property type="match status" value="1"/>
</dbReference>
<dbReference type="GO" id="GO:0016491">
    <property type="term" value="F:oxidoreductase activity"/>
    <property type="evidence" value="ECO:0007669"/>
    <property type="project" value="InterPro"/>
</dbReference>